<evidence type="ECO:0000313" key="2">
    <source>
        <dbReference type="EMBL" id="MCL9812208.1"/>
    </source>
</evidence>
<evidence type="ECO:0000313" key="3">
    <source>
        <dbReference type="Proteomes" id="UP001202674"/>
    </source>
</evidence>
<comment type="caution">
    <text evidence="2">The sequence shown here is derived from an EMBL/GenBank/DDBJ whole genome shotgun (WGS) entry which is preliminary data.</text>
</comment>
<dbReference type="EMBL" id="JAKRVY010000001">
    <property type="protein sequence ID" value="MCL9812208.1"/>
    <property type="molecule type" value="Genomic_DNA"/>
</dbReference>
<protein>
    <submittedName>
        <fullName evidence="2">Uncharacterized protein</fullName>
    </submittedName>
</protein>
<gene>
    <name evidence="2" type="ORF">AArcSt11_00905</name>
</gene>
<organism evidence="2 3">
    <name type="scientific">Natranaeroarchaeum aerophilus</name>
    <dbReference type="NCBI Taxonomy" id="2917711"/>
    <lineage>
        <taxon>Archaea</taxon>
        <taxon>Methanobacteriati</taxon>
        <taxon>Methanobacteriota</taxon>
        <taxon>Stenosarchaea group</taxon>
        <taxon>Halobacteria</taxon>
        <taxon>Halobacteriales</taxon>
        <taxon>Natronoarchaeaceae</taxon>
        <taxon>Natranaeroarchaeum</taxon>
    </lineage>
</organism>
<evidence type="ECO:0000256" key="1">
    <source>
        <dbReference type="SAM" id="MobiDB-lite"/>
    </source>
</evidence>
<sequence>MQTRHWVDDLLEEGISHQRQEREESVSRYHELLTDESTAQNHINGDDEVMEFVEGTDFTGSYLVVVQNMMQSARWLELQQIERTERGLDIAVETASPDEPYGDDATVHSLLIRETDEQAGTPDDLSVTIDGEPTDT</sequence>
<name>A0AAE3FNY5_9EURY</name>
<keyword evidence="3" id="KW-1185">Reference proteome</keyword>
<reference evidence="2 3" key="1">
    <citation type="journal article" date="2022" name="Syst. Appl. Microbiol.">
        <title>Natronocalculus amylovorans gen. nov., sp. nov., and Natranaeroarchaeum aerophilus sp. nov., dominant culturable amylolytic natronoarchaea from hypersaline soda lakes in southwestern Siberia.</title>
        <authorList>
            <person name="Sorokin D.Y."/>
            <person name="Elcheninov A.G."/>
            <person name="Khizhniak T.V."/>
            <person name="Koenen M."/>
            <person name="Bale N.J."/>
            <person name="Damste J.S.S."/>
            <person name="Kublanov I.V."/>
        </authorList>
    </citation>
    <scope>NUCLEOTIDE SEQUENCE [LARGE SCALE GENOMIC DNA]</scope>
    <source>
        <strain evidence="2 3">AArc-St1-1</strain>
    </source>
</reference>
<dbReference type="Proteomes" id="UP001202674">
    <property type="component" value="Unassembled WGS sequence"/>
</dbReference>
<dbReference type="AlphaFoldDB" id="A0AAE3FNY5"/>
<proteinExistence type="predicted"/>
<feature type="region of interest" description="Disordered" evidence="1">
    <location>
        <begin position="115"/>
        <end position="136"/>
    </location>
</feature>
<accession>A0AAE3FNY5</accession>